<evidence type="ECO:0000313" key="1">
    <source>
        <dbReference type="EMBL" id="KAJ9079449.1"/>
    </source>
</evidence>
<protein>
    <submittedName>
        <fullName evidence="1">Uncharacterized protein</fullName>
    </submittedName>
</protein>
<evidence type="ECO:0000313" key="2">
    <source>
        <dbReference type="Proteomes" id="UP001165960"/>
    </source>
</evidence>
<reference evidence="1" key="1">
    <citation type="submission" date="2022-04" db="EMBL/GenBank/DDBJ databases">
        <title>Genome of the entomopathogenic fungus Entomophthora muscae.</title>
        <authorList>
            <person name="Elya C."/>
            <person name="Lovett B.R."/>
            <person name="Lee E."/>
            <person name="Macias A.M."/>
            <person name="Hajek A.E."/>
            <person name="De Bivort B.L."/>
            <person name="Kasson M.T."/>
            <person name="De Fine Licht H.H."/>
            <person name="Stajich J.E."/>
        </authorList>
    </citation>
    <scope>NUCLEOTIDE SEQUENCE</scope>
    <source>
        <strain evidence="1">Berkeley</strain>
    </source>
</reference>
<name>A0ACC2TXG3_9FUNG</name>
<dbReference type="Proteomes" id="UP001165960">
    <property type="component" value="Unassembled WGS sequence"/>
</dbReference>
<sequence>MVPAPGFLLFKANPGAGESPPPACPAWRLGAAIAPSLLGVQLSASDPATNPKDCIKGLVNRINDIQASAYILGYKTKALELASDNSDCTPLPKS</sequence>
<accession>A0ACC2TXG3</accession>
<proteinExistence type="predicted"/>
<dbReference type="EMBL" id="QTSX02001728">
    <property type="protein sequence ID" value="KAJ9079449.1"/>
    <property type="molecule type" value="Genomic_DNA"/>
</dbReference>
<gene>
    <name evidence="1" type="ORF">DSO57_1035264</name>
</gene>
<organism evidence="1 2">
    <name type="scientific">Entomophthora muscae</name>
    <dbReference type="NCBI Taxonomy" id="34485"/>
    <lineage>
        <taxon>Eukaryota</taxon>
        <taxon>Fungi</taxon>
        <taxon>Fungi incertae sedis</taxon>
        <taxon>Zoopagomycota</taxon>
        <taxon>Entomophthoromycotina</taxon>
        <taxon>Entomophthoromycetes</taxon>
        <taxon>Entomophthorales</taxon>
        <taxon>Entomophthoraceae</taxon>
        <taxon>Entomophthora</taxon>
    </lineage>
</organism>
<keyword evidence="2" id="KW-1185">Reference proteome</keyword>
<comment type="caution">
    <text evidence="1">The sequence shown here is derived from an EMBL/GenBank/DDBJ whole genome shotgun (WGS) entry which is preliminary data.</text>
</comment>